<dbReference type="InterPro" id="IPR037275">
    <property type="entry name" value="Znf_CTCHY_sf"/>
</dbReference>
<dbReference type="AlphaFoldDB" id="A0AAN7V3Q6"/>
<dbReference type="EMBL" id="JAVRBK010000008">
    <property type="protein sequence ID" value="KAK5639838.1"/>
    <property type="molecule type" value="Genomic_DNA"/>
</dbReference>
<feature type="domain" description="CHY-type" evidence="6">
    <location>
        <begin position="1"/>
        <end position="69"/>
    </location>
</feature>
<keyword evidence="2 4" id="KW-0863">Zinc-finger</keyword>
<evidence type="ECO:0000259" key="6">
    <source>
        <dbReference type="PROSITE" id="PS51266"/>
    </source>
</evidence>
<dbReference type="GO" id="GO:0061630">
    <property type="term" value="F:ubiquitin protein ligase activity"/>
    <property type="evidence" value="ECO:0007669"/>
    <property type="project" value="TreeGrafter"/>
</dbReference>
<gene>
    <name evidence="8" type="ORF">RI129_010649</name>
</gene>
<dbReference type="GO" id="GO:0006511">
    <property type="term" value="P:ubiquitin-dependent protein catabolic process"/>
    <property type="evidence" value="ECO:0007669"/>
    <property type="project" value="TreeGrafter"/>
</dbReference>
<dbReference type="SUPFAM" id="SSF161245">
    <property type="entry name" value="Zinc hairpin stack"/>
    <property type="match status" value="1"/>
</dbReference>
<protein>
    <submittedName>
        <fullName evidence="8">Uncharacterized protein</fullName>
    </submittedName>
</protein>
<keyword evidence="3" id="KW-0862">Zinc</keyword>
<organism evidence="8 9">
    <name type="scientific">Pyrocoelia pectoralis</name>
    <dbReference type="NCBI Taxonomy" id="417401"/>
    <lineage>
        <taxon>Eukaryota</taxon>
        <taxon>Metazoa</taxon>
        <taxon>Ecdysozoa</taxon>
        <taxon>Arthropoda</taxon>
        <taxon>Hexapoda</taxon>
        <taxon>Insecta</taxon>
        <taxon>Pterygota</taxon>
        <taxon>Neoptera</taxon>
        <taxon>Endopterygota</taxon>
        <taxon>Coleoptera</taxon>
        <taxon>Polyphaga</taxon>
        <taxon>Elateriformia</taxon>
        <taxon>Elateroidea</taxon>
        <taxon>Lampyridae</taxon>
        <taxon>Lampyrinae</taxon>
        <taxon>Pyrocoelia</taxon>
    </lineage>
</organism>
<accession>A0AAN7V3Q6</accession>
<dbReference type="Pfam" id="PF05495">
    <property type="entry name" value="zf-CHY"/>
    <property type="match status" value="1"/>
</dbReference>
<evidence type="ECO:0000313" key="9">
    <source>
        <dbReference type="Proteomes" id="UP001329430"/>
    </source>
</evidence>
<feature type="domain" description="RING-type" evidence="5">
    <location>
        <begin position="135"/>
        <end position="178"/>
    </location>
</feature>
<evidence type="ECO:0000259" key="5">
    <source>
        <dbReference type="PROSITE" id="PS50089"/>
    </source>
</evidence>
<dbReference type="SUPFAM" id="SSF161219">
    <property type="entry name" value="CHY zinc finger-like"/>
    <property type="match status" value="1"/>
</dbReference>
<dbReference type="GO" id="GO:0016567">
    <property type="term" value="P:protein ubiquitination"/>
    <property type="evidence" value="ECO:0007669"/>
    <property type="project" value="TreeGrafter"/>
</dbReference>
<dbReference type="InterPro" id="IPR013083">
    <property type="entry name" value="Znf_RING/FYVE/PHD"/>
</dbReference>
<dbReference type="InterPro" id="IPR001841">
    <property type="entry name" value="Znf_RING"/>
</dbReference>
<dbReference type="PANTHER" id="PTHR21319:SF53">
    <property type="entry name" value="RING FINGER AND CHY ZINC FINGER DOMAIN-CONTAINING PROTEIN 1"/>
    <property type="match status" value="1"/>
</dbReference>
<dbReference type="PROSITE" id="PS51270">
    <property type="entry name" value="ZF_CTCHY"/>
    <property type="match status" value="1"/>
</dbReference>
<feature type="domain" description="CTCHY-type" evidence="7">
    <location>
        <begin position="71"/>
        <end position="134"/>
    </location>
</feature>
<evidence type="ECO:0000256" key="3">
    <source>
        <dbReference type="ARBA" id="ARBA00022833"/>
    </source>
</evidence>
<dbReference type="GO" id="GO:0008270">
    <property type="term" value="F:zinc ion binding"/>
    <property type="evidence" value="ECO:0007669"/>
    <property type="project" value="UniProtKB-KW"/>
</dbReference>
<evidence type="ECO:0000256" key="1">
    <source>
        <dbReference type="ARBA" id="ARBA00022723"/>
    </source>
</evidence>
<dbReference type="PROSITE" id="PS51266">
    <property type="entry name" value="ZF_CHY"/>
    <property type="match status" value="1"/>
</dbReference>
<evidence type="ECO:0000256" key="4">
    <source>
        <dbReference type="PROSITE-ProRule" id="PRU00601"/>
    </source>
</evidence>
<name>A0AAN7V3Q6_9COLE</name>
<dbReference type="InterPro" id="IPR008913">
    <property type="entry name" value="Znf_CHY"/>
</dbReference>
<evidence type="ECO:0000259" key="7">
    <source>
        <dbReference type="PROSITE" id="PS51270"/>
    </source>
</evidence>
<proteinExistence type="predicted"/>
<dbReference type="SUPFAM" id="SSF57850">
    <property type="entry name" value="RING/U-box"/>
    <property type="match status" value="1"/>
</dbReference>
<evidence type="ECO:0000256" key="2">
    <source>
        <dbReference type="ARBA" id="ARBA00022771"/>
    </source>
</evidence>
<dbReference type="InterPro" id="IPR017921">
    <property type="entry name" value="Znf_CTCHY"/>
</dbReference>
<keyword evidence="9" id="KW-1185">Reference proteome</keyword>
<dbReference type="PANTHER" id="PTHR21319">
    <property type="entry name" value="RING FINGER AND CHY ZINC FINGER DOMAIN-CONTAINING PROTEIN 1"/>
    <property type="match status" value="1"/>
</dbReference>
<dbReference type="GO" id="GO:0005634">
    <property type="term" value="C:nucleus"/>
    <property type="evidence" value="ECO:0007669"/>
    <property type="project" value="TreeGrafter"/>
</dbReference>
<dbReference type="Gene3D" id="3.30.40.10">
    <property type="entry name" value="Zinc/RING finger domain, C3HC4 (zinc finger)"/>
    <property type="match status" value="1"/>
</dbReference>
<reference evidence="8 9" key="1">
    <citation type="journal article" date="2024" name="Insects">
        <title>An Improved Chromosome-Level Genome Assembly of the Firefly Pyrocoelia pectoralis.</title>
        <authorList>
            <person name="Fu X."/>
            <person name="Meyer-Rochow V.B."/>
            <person name="Ballantyne L."/>
            <person name="Zhu X."/>
        </authorList>
    </citation>
    <scope>NUCLEOTIDE SEQUENCE [LARGE SCALE GENOMIC DNA]</scope>
    <source>
        <strain evidence="8">XCY_ONT2</strain>
    </source>
</reference>
<keyword evidence="1" id="KW-0479">Metal-binding</keyword>
<comment type="caution">
    <text evidence="8">The sequence shown here is derived from an EMBL/GenBank/DDBJ whole genome shotgun (WGS) entry which is preliminary data.</text>
</comment>
<sequence>MASASARCEHYKRFCKILAPCCSNVYSCHICHDEKENHPLDRYKIKQLICNKCNNIQDATSDRCNMCRVIFGQYACLYCFIFDDNPKGQFHCFGCGLCRVGGEENYFHCKKCEMCYALRLMNNHKCVEKCVAGDCSVCTESLNTSCRQLYLPPCGHILHENCYEQLRSNDFTQCIVCKAHF</sequence>
<dbReference type="PROSITE" id="PS50089">
    <property type="entry name" value="ZF_RING_2"/>
    <property type="match status" value="1"/>
</dbReference>
<dbReference type="Proteomes" id="UP001329430">
    <property type="component" value="Chromosome 8"/>
</dbReference>
<evidence type="ECO:0000313" key="8">
    <source>
        <dbReference type="EMBL" id="KAK5639838.1"/>
    </source>
</evidence>
<dbReference type="Pfam" id="PF17123">
    <property type="entry name" value="zf-RING_11"/>
    <property type="match status" value="1"/>
</dbReference>
<dbReference type="InterPro" id="IPR037274">
    <property type="entry name" value="Znf_CHY_sf"/>
</dbReference>